<reference evidence="1" key="1">
    <citation type="submission" date="2020-11" db="EMBL/GenBank/DDBJ databases">
        <authorList>
            <consortium name="DOE Joint Genome Institute"/>
            <person name="Ahrendt S."/>
            <person name="Riley R."/>
            <person name="Andreopoulos W."/>
            <person name="LaButti K."/>
            <person name="Pangilinan J."/>
            <person name="Ruiz-duenas F.J."/>
            <person name="Barrasa J.M."/>
            <person name="Sanchez-Garcia M."/>
            <person name="Camarero S."/>
            <person name="Miyauchi S."/>
            <person name="Serrano A."/>
            <person name="Linde D."/>
            <person name="Babiker R."/>
            <person name="Drula E."/>
            <person name="Ayuso-Fernandez I."/>
            <person name="Pacheco R."/>
            <person name="Padilla G."/>
            <person name="Ferreira P."/>
            <person name="Barriuso J."/>
            <person name="Kellner H."/>
            <person name="Castanera R."/>
            <person name="Alfaro M."/>
            <person name="Ramirez L."/>
            <person name="Pisabarro A.G."/>
            <person name="Kuo A."/>
            <person name="Tritt A."/>
            <person name="Lipzen A."/>
            <person name="He G."/>
            <person name="Yan M."/>
            <person name="Ng V."/>
            <person name="Cullen D."/>
            <person name="Martin F."/>
            <person name="Rosso M.-N."/>
            <person name="Henrissat B."/>
            <person name="Hibbett D."/>
            <person name="Martinez A.T."/>
            <person name="Grigoriev I.V."/>
        </authorList>
    </citation>
    <scope>NUCLEOTIDE SEQUENCE</scope>
    <source>
        <strain evidence="1">AH 44721</strain>
    </source>
</reference>
<organism evidence="1 2">
    <name type="scientific">Gymnopilus junonius</name>
    <name type="common">Spectacular rustgill mushroom</name>
    <name type="synonym">Gymnopilus spectabilis subsp. junonius</name>
    <dbReference type="NCBI Taxonomy" id="109634"/>
    <lineage>
        <taxon>Eukaryota</taxon>
        <taxon>Fungi</taxon>
        <taxon>Dikarya</taxon>
        <taxon>Basidiomycota</taxon>
        <taxon>Agaricomycotina</taxon>
        <taxon>Agaricomycetes</taxon>
        <taxon>Agaricomycetidae</taxon>
        <taxon>Agaricales</taxon>
        <taxon>Agaricineae</taxon>
        <taxon>Hymenogastraceae</taxon>
        <taxon>Gymnopilus</taxon>
    </lineage>
</organism>
<name>A0A9P5NDH7_GYMJU</name>
<proteinExistence type="predicted"/>
<gene>
    <name evidence="1" type="ORF">CPB84DRAFT_1878060</name>
</gene>
<dbReference type="Proteomes" id="UP000724874">
    <property type="component" value="Unassembled WGS sequence"/>
</dbReference>
<comment type="caution">
    <text evidence="1">The sequence shown here is derived from an EMBL/GenBank/DDBJ whole genome shotgun (WGS) entry which is preliminary data.</text>
</comment>
<evidence type="ECO:0000313" key="1">
    <source>
        <dbReference type="EMBL" id="KAF8878385.1"/>
    </source>
</evidence>
<evidence type="ECO:0000313" key="2">
    <source>
        <dbReference type="Proteomes" id="UP000724874"/>
    </source>
</evidence>
<sequence length="322" mass="36115">MQMNGFNLQLDSTRSTKLYNFGFLGKCLTQFGYGLQGLFGPLSFGPLSAPTPTFLYLLRLPFGLRTCTSSIILSFVTVSLLFVSKLTTVNSVSPVLYYYGHGIRSYDVATLTPACDAATLACLFCWNRWGGSVLLEKQLSAPREVVQYRLGGPFWESEWGRWRILGGICNSRPRFYGQGVRICFHYANAEGGYSVICRILQSLAIDSMDEFLCPWKHLYISFFTAGSEYPRSPFLASMNNNGCYQRITAMSDSLTSPQIYLPLWAKENRGTSKQDFKLVITVDPVWRVIRHVGSILPECLVTPLRPRCISGILVMHANVLVV</sequence>
<accession>A0A9P5NDH7</accession>
<dbReference type="EMBL" id="JADNYJ010000159">
    <property type="protein sequence ID" value="KAF8878385.1"/>
    <property type="molecule type" value="Genomic_DNA"/>
</dbReference>
<protein>
    <submittedName>
        <fullName evidence="1">Uncharacterized protein</fullName>
    </submittedName>
</protein>
<dbReference type="AlphaFoldDB" id="A0A9P5NDH7"/>
<keyword evidence="2" id="KW-1185">Reference proteome</keyword>